<organism evidence="2 3">
    <name type="scientific">Nocardia cerradoensis</name>
    <dbReference type="NCBI Taxonomy" id="85688"/>
    <lineage>
        <taxon>Bacteria</taxon>
        <taxon>Bacillati</taxon>
        <taxon>Actinomycetota</taxon>
        <taxon>Actinomycetes</taxon>
        <taxon>Mycobacteriales</taxon>
        <taxon>Nocardiaceae</taxon>
        <taxon>Nocardia</taxon>
    </lineage>
</organism>
<dbReference type="Proteomes" id="UP000215506">
    <property type="component" value="Unassembled WGS sequence"/>
</dbReference>
<dbReference type="EMBL" id="NGAF01000016">
    <property type="protein sequence ID" value="OXR41999.1"/>
    <property type="molecule type" value="Genomic_DNA"/>
</dbReference>
<evidence type="ECO:0000259" key="1">
    <source>
        <dbReference type="Pfam" id="PF00391"/>
    </source>
</evidence>
<comment type="caution">
    <text evidence="2">The sequence shown here is derived from an EMBL/GenBank/DDBJ whole genome shotgun (WGS) entry which is preliminary data.</text>
</comment>
<dbReference type="InterPro" id="IPR036637">
    <property type="entry name" value="Phosphohistidine_dom_sf"/>
</dbReference>
<evidence type="ECO:0000313" key="3">
    <source>
        <dbReference type="Proteomes" id="UP000215506"/>
    </source>
</evidence>
<dbReference type="AlphaFoldDB" id="A0A231GZF8"/>
<dbReference type="InterPro" id="IPR051549">
    <property type="entry name" value="PEP_Utilizing_Enz"/>
</dbReference>
<protein>
    <submittedName>
        <fullName evidence="2">Chondramide synthase cmdD</fullName>
    </submittedName>
</protein>
<dbReference type="RefSeq" id="WP_051042724.1">
    <property type="nucleotide sequence ID" value="NZ_JAAXOR010000008.1"/>
</dbReference>
<reference evidence="2 3" key="1">
    <citation type="submission" date="2017-07" db="EMBL/GenBank/DDBJ databases">
        <title>First draft Genome Sequence of Nocardia cerradoensis isolated from human infection.</title>
        <authorList>
            <person name="Carrasco G."/>
        </authorList>
    </citation>
    <scope>NUCLEOTIDE SEQUENCE [LARGE SCALE GENOMIC DNA]</scope>
    <source>
        <strain evidence="2 3">CNM20130759</strain>
    </source>
</reference>
<gene>
    <name evidence="2" type="primary">cmdD_3</name>
    <name evidence="2" type="ORF">B7C42_05983</name>
</gene>
<sequence>MPDAPIVTGAAASRGVVAGPVRLVHSVDDFDAVRPGDVIVCRTTDPSWTALFGVAAAVVTETGGMLSHAAIVAREFGIPAVVAAEGAMRTLADHRIISVDGTKGHVHAVRSTHH</sequence>
<dbReference type="SUPFAM" id="SSF52009">
    <property type="entry name" value="Phosphohistidine domain"/>
    <property type="match status" value="1"/>
</dbReference>
<keyword evidence="3" id="KW-1185">Reference proteome</keyword>
<dbReference type="PANTHER" id="PTHR43615:SF1">
    <property type="entry name" value="PPDK_N DOMAIN-CONTAINING PROTEIN"/>
    <property type="match status" value="1"/>
</dbReference>
<name>A0A231GZF8_9NOCA</name>
<proteinExistence type="predicted"/>
<accession>A0A231GZF8</accession>
<dbReference type="PANTHER" id="PTHR43615">
    <property type="entry name" value="PHOSPHOENOLPYRUVATE SYNTHASE-RELATED"/>
    <property type="match status" value="1"/>
</dbReference>
<dbReference type="GO" id="GO:0016772">
    <property type="term" value="F:transferase activity, transferring phosphorus-containing groups"/>
    <property type="evidence" value="ECO:0007669"/>
    <property type="project" value="InterPro"/>
</dbReference>
<feature type="domain" description="PEP-utilising enzyme mobile" evidence="1">
    <location>
        <begin position="34"/>
        <end position="104"/>
    </location>
</feature>
<evidence type="ECO:0000313" key="2">
    <source>
        <dbReference type="EMBL" id="OXR41999.1"/>
    </source>
</evidence>
<dbReference type="InterPro" id="IPR008279">
    <property type="entry name" value="PEP-util_enz_mobile_dom"/>
</dbReference>
<dbReference type="Gene3D" id="3.50.30.10">
    <property type="entry name" value="Phosphohistidine domain"/>
    <property type="match status" value="1"/>
</dbReference>
<dbReference type="Pfam" id="PF00391">
    <property type="entry name" value="PEP-utilizers"/>
    <property type="match status" value="1"/>
</dbReference>